<feature type="transmembrane region" description="Helical" evidence="4">
    <location>
        <begin position="164"/>
        <end position="183"/>
    </location>
</feature>
<dbReference type="Proteomes" id="UP001433071">
    <property type="component" value="Unassembled WGS sequence"/>
</dbReference>
<name>A0ABV1Z7H8_9HYPH</name>
<organism evidence="6 7">
    <name type="scientific">Mesorhizobium caraganae</name>
    <dbReference type="NCBI Taxonomy" id="483206"/>
    <lineage>
        <taxon>Bacteria</taxon>
        <taxon>Pseudomonadati</taxon>
        <taxon>Pseudomonadota</taxon>
        <taxon>Alphaproteobacteria</taxon>
        <taxon>Hyphomicrobiales</taxon>
        <taxon>Phyllobacteriaceae</taxon>
        <taxon>Mesorhizobium</taxon>
    </lineage>
</organism>
<dbReference type="RefSeq" id="WP_352561872.1">
    <property type="nucleotide sequence ID" value="NZ_JAMYQB010000031.1"/>
</dbReference>
<dbReference type="PROSITE" id="PS50850">
    <property type="entry name" value="MFS"/>
    <property type="match status" value="1"/>
</dbReference>
<sequence>MTSRGLRAFGDGLVSLLLPAYLATLGFNAFKIGVLTTATLAGSAALTLTVGFVAHHFSRRSLLIAAAVLMAVTGIAFALVQDFWPLLLVAFIGTLNPSSGDVSVFLPLEHAQLAHSVTDRDRTALFARYSLVGSLIGAVGALAAGAPDLLRQIVGLDIKQALQIAFLLYAFLGVGALLLYRKLPDEPLDASAAPAEPLRKSRTIVLTLAALFSLDAFAGGFVVQSLLALWLFQQYGLSLAATGAIFFLTGILSAGSYLVAVQISKRIGLVNTMVFTHLPSSLCLLLIPFMPSLGPVIVLLLIRSALSQMDVPTRTSYVMAVVTPGERAAAASVTAVPRSLAAAASPMLAGSLLAMSGFGWPLLIAGALKIVYDILLLAMFRKVRPPEERREGQ</sequence>
<accession>A0ABV1Z7H8</accession>
<gene>
    <name evidence="6" type="ORF">NKI36_28085</name>
</gene>
<comment type="caution">
    <text evidence="6">The sequence shown here is derived from an EMBL/GenBank/DDBJ whole genome shotgun (WGS) entry which is preliminary data.</text>
</comment>
<dbReference type="Pfam" id="PF07690">
    <property type="entry name" value="MFS_1"/>
    <property type="match status" value="1"/>
</dbReference>
<dbReference type="InterPro" id="IPR036259">
    <property type="entry name" value="MFS_trans_sf"/>
</dbReference>
<dbReference type="PANTHER" id="PTHR23520">
    <property type="entry name" value="TRANSPORTER, PUTATIVE (AFU_ORTHOLOGUE AFUA_3G04000)-RELATED"/>
    <property type="match status" value="1"/>
</dbReference>
<feature type="domain" description="Major facilitator superfamily (MFS) profile" evidence="5">
    <location>
        <begin position="1"/>
        <end position="384"/>
    </location>
</feature>
<evidence type="ECO:0000259" key="5">
    <source>
        <dbReference type="PROSITE" id="PS50850"/>
    </source>
</evidence>
<evidence type="ECO:0000256" key="1">
    <source>
        <dbReference type="ARBA" id="ARBA00022692"/>
    </source>
</evidence>
<feature type="transmembrane region" description="Helical" evidence="4">
    <location>
        <begin position="238"/>
        <end position="261"/>
    </location>
</feature>
<dbReference type="Gene3D" id="1.20.1250.20">
    <property type="entry name" value="MFS general substrate transporter like domains"/>
    <property type="match status" value="1"/>
</dbReference>
<reference evidence="6 7" key="1">
    <citation type="journal article" date="2024" name="Proc. Natl. Acad. Sci. U.S.A.">
        <title>The evolutionary genomics of adaptation to stress in wild rhizobium bacteria.</title>
        <authorList>
            <person name="Kehlet-Delgado H."/>
            <person name="Montoya A.P."/>
            <person name="Jensen K.T."/>
            <person name="Wendlandt C.E."/>
            <person name="Dexheimer C."/>
            <person name="Roberts M."/>
            <person name="Torres Martinez L."/>
            <person name="Friesen M.L."/>
            <person name="Griffitts J.S."/>
            <person name="Porter S.S."/>
        </authorList>
    </citation>
    <scope>NUCLEOTIDE SEQUENCE [LARGE SCALE GENOMIC DNA]</scope>
    <source>
        <strain evidence="6 7">M0641</strain>
    </source>
</reference>
<feature type="transmembrane region" description="Helical" evidence="4">
    <location>
        <begin position="61"/>
        <end position="80"/>
    </location>
</feature>
<feature type="transmembrane region" description="Helical" evidence="4">
    <location>
        <begin position="32"/>
        <end position="54"/>
    </location>
</feature>
<dbReference type="SUPFAM" id="SSF103473">
    <property type="entry name" value="MFS general substrate transporter"/>
    <property type="match status" value="1"/>
</dbReference>
<evidence type="ECO:0000256" key="4">
    <source>
        <dbReference type="SAM" id="Phobius"/>
    </source>
</evidence>
<dbReference type="PANTHER" id="PTHR23520:SF5">
    <property type="entry name" value="TRANSPORTER, PUTATIVE (AFU_ORTHOLOGUE AFUA_3G04000)-RELATED"/>
    <property type="match status" value="1"/>
</dbReference>
<dbReference type="EMBL" id="JAMYQB010000031">
    <property type="protein sequence ID" value="MER9407879.1"/>
    <property type="molecule type" value="Genomic_DNA"/>
</dbReference>
<dbReference type="InterPro" id="IPR011701">
    <property type="entry name" value="MFS"/>
</dbReference>
<keyword evidence="7" id="KW-1185">Reference proteome</keyword>
<evidence type="ECO:0000256" key="3">
    <source>
        <dbReference type="ARBA" id="ARBA00023136"/>
    </source>
</evidence>
<feature type="transmembrane region" description="Helical" evidence="4">
    <location>
        <begin position="282"/>
        <end position="302"/>
    </location>
</feature>
<dbReference type="InterPro" id="IPR020846">
    <property type="entry name" value="MFS_dom"/>
</dbReference>
<feature type="transmembrane region" description="Helical" evidence="4">
    <location>
        <begin position="204"/>
        <end position="232"/>
    </location>
</feature>
<feature type="transmembrane region" description="Helical" evidence="4">
    <location>
        <begin position="126"/>
        <end position="144"/>
    </location>
</feature>
<proteinExistence type="predicted"/>
<keyword evidence="1 4" id="KW-0812">Transmembrane</keyword>
<evidence type="ECO:0000256" key="2">
    <source>
        <dbReference type="ARBA" id="ARBA00022989"/>
    </source>
</evidence>
<keyword evidence="2 4" id="KW-1133">Transmembrane helix</keyword>
<protein>
    <submittedName>
        <fullName evidence="6">MFS transporter</fullName>
    </submittedName>
</protein>
<feature type="transmembrane region" description="Helical" evidence="4">
    <location>
        <begin position="86"/>
        <end position="106"/>
    </location>
</feature>
<feature type="transmembrane region" description="Helical" evidence="4">
    <location>
        <begin position="358"/>
        <end position="380"/>
    </location>
</feature>
<keyword evidence="3 4" id="KW-0472">Membrane</keyword>
<evidence type="ECO:0000313" key="7">
    <source>
        <dbReference type="Proteomes" id="UP001433071"/>
    </source>
</evidence>
<evidence type="ECO:0000313" key="6">
    <source>
        <dbReference type="EMBL" id="MER9407879.1"/>
    </source>
</evidence>